<feature type="non-terminal residue" evidence="2">
    <location>
        <position position="215"/>
    </location>
</feature>
<feature type="transmembrane region" description="Helical" evidence="1">
    <location>
        <begin position="17"/>
        <end position="36"/>
    </location>
</feature>
<accession>A0A4R5C0E2</accession>
<proteinExistence type="predicted"/>
<reference evidence="2 3" key="1">
    <citation type="submission" date="2019-03" db="EMBL/GenBank/DDBJ databases">
        <title>Draft genome sequences of novel Actinobacteria.</title>
        <authorList>
            <person name="Sahin N."/>
            <person name="Ay H."/>
            <person name="Saygin H."/>
        </authorList>
    </citation>
    <scope>NUCLEOTIDE SEQUENCE [LARGE SCALE GENOMIC DNA]</scope>
    <source>
        <strain evidence="2 3">DSM 45941</strain>
    </source>
</reference>
<dbReference type="EMBL" id="SMKY01000009">
    <property type="protein sequence ID" value="TDD90142.1"/>
    <property type="molecule type" value="Genomic_DNA"/>
</dbReference>
<organism evidence="2 3">
    <name type="scientific">Actinomadura darangshiensis</name>
    <dbReference type="NCBI Taxonomy" id="705336"/>
    <lineage>
        <taxon>Bacteria</taxon>
        <taxon>Bacillati</taxon>
        <taxon>Actinomycetota</taxon>
        <taxon>Actinomycetes</taxon>
        <taxon>Streptosporangiales</taxon>
        <taxon>Thermomonosporaceae</taxon>
        <taxon>Actinomadura</taxon>
    </lineage>
</organism>
<dbReference type="OrthoDB" id="3469840at2"/>
<keyword evidence="1" id="KW-1133">Transmembrane helix</keyword>
<evidence type="ECO:0000313" key="2">
    <source>
        <dbReference type="EMBL" id="TDD90142.1"/>
    </source>
</evidence>
<gene>
    <name evidence="2" type="ORF">E1293_03640</name>
</gene>
<comment type="caution">
    <text evidence="2">The sequence shown here is derived from an EMBL/GenBank/DDBJ whole genome shotgun (WGS) entry which is preliminary data.</text>
</comment>
<evidence type="ECO:0000256" key="1">
    <source>
        <dbReference type="SAM" id="Phobius"/>
    </source>
</evidence>
<evidence type="ECO:0000313" key="3">
    <source>
        <dbReference type="Proteomes" id="UP000295578"/>
    </source>
</evidence>
<dbReference type="Proteomes" id="UP000295578">
    <property type="component" value="Unassembled WGS sequence"/>
</dbReference>
<name>A0A4R5C0E2_9ACTN</name>
<keyword evidence="1" id="KW-0472">Membrane</keyword>
<dbReference type="RefSeq" id="WP_132193772.1">
    <property type="nucleotide sequence ID" value="NZ_SMKY01000009.1"/>
</dbReference>
<dbReference type="AlphaFoldDB" id="A0A4R5C0E2"/>
<protein>
    <recommendedName>
        <fullName evidence="4">DUF3558 domain-containing protein</fullName>
    </recommendedName>
</protein>
<evidence type="ECO:0008006" key="4">
    <source>
        <dbReference type="Google" id="ProtNLM"/>
    </source>
</evidence>
<sequence length="215" mass="22158">MTAAPAGGTSRPGDDGAIVFAFVVVFAISIALMKVIPGPGSLDQMADPPTGPDRVPAGPVIETLPARCGVSAATLARLLPGELRMSKDGAGGECSWASADDDSRSRRTLSVDLTRYRDGHAAQYPGRPTGRSALGGAVKSFGPKWSDVTVQAVTGLGDEAVTQFSPTSGATVVTRVGNAKTEVRYSDYRDSLPKETAQDGAFAVAAEVLAGLDRH</sequence>
<keyword evidence="3" id="KW-1185">Reference proteome</keyword>
<keyword evidence="1" id="KW-0812">Transmembrane</keyword>